<sequence>MRDPMCDTVHQELIGMLQLVEAAMGRATTALLAPDPELAEQVITDDAVVDALRQEIDERVLAALATQHPVAADLRNLVATLRMCVELERMGDLARHVAETALRGGDLPVVPPGLQGIVRQMSAVAQHLVSEVRDCVGYPGGHSERLLDHDDDEMDHLRLELDTALLRANPGTRSIMDVSLVGRYYERYADHAVAVARQVDFLAGVTR</sequence>
<gene>
    <name evidence="3" type="ORF">BC739_006126</name>
</gene>
<feature type="domain" description="PhoU" evidence="2">
    <location>
        <begin position="15"/>
        <end position="100"/>
    </location>
</feature>
<evidence type="ECO:0000313" key="4">
    <source>
        <dbReference type="Proteomes" id="UP000517916"/>
    </source>
</evidence>
<accession>A0ABR6BPS1</accession>
<dbReference type="Pfam" id="PF01895">
    <property type="entry name" value="PhoU"/>
    <property type="match status" value="2"/>
</dbReference>
<dbReference type="EMBL" id="JACJID010000004">
    <property type="protein sequence ID" value="MBA8928909.1"/>
    <property type="molecule type" value="Genomic_DNA"/>
</dbReference>
<evidence type="ECO:0000259" key="2">
    <source>
        <dbReference type="Pfam" id="PF01895"/>
    </source>
</evidence>
<reference evidence="3 4" key="1">
    <citation type="submission" date="2020-08" db="EMBL/GenBank/DDBJ databases">
        <title>Genomic Encyclopedia of Archaeal and Bacterial Type Strains, Phase II (KMG-II): from individual species to whole genera.</title>
        <authorList>
            <person name="Goeker M."/>
        </authorList>
    </citation>
    <scope>NUCLEOTIDE SEQUENCE [LARGE SCALE GENOMIC DNA]</scope>
    <source>
        <strain evidence="3 4">DSM 43850</strain>
    </source>
</reference>
<keyword evidence="1" id="KW-0592">Phosphate transport</keyword>
<dbReference type="InterPro" id="IPR028366">
    <property type="entry name" value="PhoU"/>
</dbReference>
<dbReference type="PANTHER" id="PTHR42930">
    <property type="entry name" value="PHOSPHATE-SPECIFIC TRANSPORT SYSTEM ACCESSORY PROTEIN PHOU"/>
    <property type="match status" value="1"/>
</dbReference>
<dbReference type="SUPFAM" id="SSF109755">
    <property type="entry name" value="PhoU-like"/>
    <property type="match status" value="1"/>
</dbReference>
<protein>
    <submittedName>
        <fullName evidence="3">Phosphate transport system protein</fullName>
    </submittedName>
</protein>
<dbReference type="Proteomes" id="UP000517916">
    <property type="component" value="Unassembled WGS sequence"/>
</dbReference>
<dbReference type="InterPro" id="IPR026022">
    <property type="entry name" value="PhoU_dom"/>
</dbReference>
<name>A0ABR6BPS1_9PSEU</name>
<organism evidence="3 4">
    <name type="scientific">Kutzneria viridogrisea</name>
    <dbReference type="NCBI Taxonomy" id="47990"/>
    <lineage>
        <taxon>Bacteria</taxon>
        <taxon>Bacillati</taxon>
        <taxon>Actinomycetota</taxon>
        <taxon>Actinomycetes</taxon>
        <taxon>Pseudonocardiales</taxon>
        <taxon>Pseudonocardiaceae</taxon>
        <taxon>Kutzneria</taxon>
    </lineage>
</organism>
<dbReference type="RefSeq" id="WP_025356047.1">
    <property type="nucleotide sequence ID" value="NZ_BAAABQ010000016.1"/>
</dbReference>
<evidence type="ECO:0000256" key="1">
    <source>
        <dbReference type="ARBA" id="ARBA00022592"/>
    </source>
</evidence>
<feature type="domain" description="PhoU" evidence="2">
    <location>
        <begin position="119"/>
        <end position="199"/>
    </location>
</feature>
<dbReference type="PANTHER" id="PTHR42930:SF3">
    <property type="entry name" value="PHOSPHATE-SPECIFIC TRANSPORT SYSTEM ACCESSORY PROTEIN PHOU"/>
    <property type="match status" value="1"/>
</dbReference>
<comment type="caution">
    <text evidence="3">The sequence shown here is derived from an EMBL/GenBank/DDBJ whole genome shotgun (WGS) entry which is preliminary data.</text>
</comment>
<keyword evidence="4" id="KW-1185">Reference proteome</keyword>
<proteinExistence type="predicted"/>
<keyword evidence="1" id="KW-0813">Transport</keyword>
<dbReference type="Gene3D" id="1.20.58.220">
    <property type="entry name" value="Phosphate transport system protein phou homolog 2, domain 2"/>
    <property type="match status" value="1"/>
</dbReference>
<evidence type="ECO:0000313" key="3">
    <source>
        <dbReference type="EMBL" id="MBA8928909.1"/>
    </source>
</evidence>
<dbReference type="InterPro" id="IPR038078">
    <property type="entry name" value="PhoU-like_sf"/>
</dbReference>